<comment type="caution">
    <text evidence="1">The sequence shown here is derived from an EMBL/GenBank/DDBJ whole genome shotgun (WGS) entry which is preliminary data.</text>
</comment>
<reference evidence="1" key="1">
    <citation type="journal article" date="2015" name="Nature">
        <title>Complex archaea that bridge the gap between prokaryotes and eukaryotes.</title>
        <authorList>
            <person name="Spang A."/>
            <person name="Saw J.H."/>
            <person name="Jorgensen S.L."/>
            <person name="Zaremba-Niedzwiedzka K."/>
            <person name="Martijn J."/>
            <person name="Lind A.E."/>
            <person name="van Eijk R."/>
            <person name="Schleper C."/>
            <person name="Guy L."/>
            <person name="Ettema T.J."/>
        </authorList>
    </citation>
    <scope>NUCLEOTIDE SEQUENCE</scope>
</reference>
<accession>A0A0F9EP79</accession>
<proteinExistence type="predicted"/>
<dbReference type="EMBL" id="LAZR01026652">
    <property type="protein sequence ID" value="KKL68066.1"/>
    <property type="molecule type" value="Genomic_DNA"/>
</dbReference>
<name>A0A0F9EP79_9ZZZZ</name>
<sequence length="76" mass="8312">MSVDIPKVTRKTEMKAMKKVGGIPNALKASCAEVGRRFARTGDIVLIKHKGQYGMGIVVGPNVVGTYPGEKVHWFR</sequence>
<dbReference type="AlphaFoldDB" id="A0A0F9EP79"/>
<protein>
    <submittedName>
        <fullName evidence="1">Uncharacterized protein</fullName>
    </submittedName>
</protein>
<gene>
    <name evidence="1" type="ORF">LCGC14_2128700</name>
</gene>
<evidence type="ECO:0000313" key="1">
    <source>
        <dbReference type="EMBL" id="KKL68066.1"/>
    </source>
</evidence>
<organism evidence="1">
    <name type="scientific">marine sediment metagenome</name>
    <dbReference type="NCBI Taxonomy" id="412755"/>
    <lineage>
        <taxon>unclassified sequences</taxon>
        <taxon>metagenomes</taxon>
        <taxon>ecological metagenomes</taxon>
    </lineage>
</organism>